<dbReference type="Gene3D" id="1.20.1280.50">
    <property type="match status" value="1"/>
</dbReference>
<name>A0A9Q0TJX1_SALPP</name>
<organism evidence="2 3">
    <name type="scientific">Salix purpurea</name>
    <name type="common">Purple osier willow</name>
    <dbReference type="NCBI Taxonomy" id="77065"/>
    <lineage>
        <taxon>Eukaryota</taxon>
        <taxon>Viridiplantae</taxon>
        <taxon>Streptophyta</taxon>
        <taxon>Embryophyta</taxon>
        <taxon>Tracheophyta</taxon>
        <taxon>Spermatophyta</taxon>
        <taxon>Magnoliopsida</taxon>
        <taxon>eudicotyledons</taxon>
        <taxon>Gunneridae</taxon>
        <taxon>Pentapetalae</taxon>
        <taxon>rosids</taxon>
        <taxon>fabids</taxon>
        <taxon>Malpighiales</taxon>
        <taxon>Salicaceae</taxon>
        <taxon>Saliceae</taxon>
        <taxon>Salix</taxon>
    </lineage>
</organism>
<dbReference type="OrthoDB" id="1918565at2759"/>
<comment type="caution">
    <text evidence="2">The sequence shown here is derived from an EMBL/GenBank/DDBJ whole genome shotgun (WGS) entry which is preliminary data.</text>
</comment>
<dbReference type="SUPFAM" id="SSF81383">
    <property type="entry name" value="F-box domain"/>
    <property type="match status" value="1"/>
</dbReference>
<proteinExistence type="predicted"/>
<evidence type="ECO:0000259" key="1">
    <source>
        <dbReference type="SMART" id="SM00256"/>
    </source>
</evidence>
<evidence type="ECO:0000313" key="3">
    <source>
        <dbReference type="Proteomes" id="UP001151532"/>
    </source>
</evidence>
<dbReference type="InterPro" id="IPR036047">
    <property type="entry name" value="F-box-like_dom_sf"/>
</dbReference>
<sequence length="129" mass="14520">MDISEVFPEECLAHIISYTLPRDACRSALVSRNFQLAADSDAVWKGFLPPNYAEIISSAPASSSSELADLSKKELYFHHCNNPILINDGIMSFALEKHGGKKMLHDWSKITLYCLGRCTKLLDMEIRTR</sequence>
<dbReference type="PANTHER" id="PTHR32278">
    <property type="entry name" value="F-BOX DOMAIN-CONTAINING PROTEIN"/>
    <property type="match status" value="1"/>
</dbReference>
<dbReference type="CDD" id="cd22162">
    <property type="entry name" value="F-box_AtSKIP3-like"/>
    <property type="match status" value="1"/>
</dbReference>
<reference evidence="2" key="1">
    <citation type="submission" date="2022-11" db="EMBL/GenBank/DDBJ databases">
        <authorList>
            <person name="Hyden B.L."/>
            <person name="Feng K."/>
            <person name="Yates T."/>
            <person name="Jawdy S."/>
            <person name="Smart L.B."/>
            <person name="Muchero W."/>
        </authorList>
    </citation>
    <scope>NUCLEOTIDE SEQUENCE</scope>
    <source>
        <tissue evidence="2">Shoot tip</tissue>
    </source>
</reference>
<dbReference type="PANTHER" id="PTHR32278:SF150">
    <property type="entry name" value="F-BOX DOMAIN-CONTAINING PROTEIN"/>
    <property type="match status" value="1"/>
</dbReference>
<protein>
    <recommendedName>
        <fullName evidence="1">F-box domain-containing protein</fullName>
    </recommendedName>
</protein>
<dbReference type="Proteomes" id="UP001151532">
    <property type="component" value="Chromosome 1"/>
</dbReference>
<dbReference type="Pfam" id="PF12937">
    <property type="entry name" value="F-box-like"/>
    <property type="match status" value="1"/>
</dbReference>
<dbReference type="AlphaFoldDB" id="A0A9Q0TJX1"/>
<dbReference type="InterPro" id="IPR001810">
    <property type="entry name" value="F-box_dom"/>
</dbReference>
<dbReference type="EMBL" id="JAPFFK010000015">
    <property type="protein sequence ID" value="KAJ6713089.1"/>
    <property type="molecule type" value="Genomic_DNA"/>
</dbReference>
<gene>
    <name evidence="2" type="ORF">OIU79_009142</name>
</gene>
<reference evidence="2" key="2">
    <citation type="journal article" date="2023" name="Int. J. Mol. Sci.">
        <title>De Novo Assembly and Annotation of 11 Diverse Shrub Willow (Salix) Genomes Reveals Novel Gene Organization in Sex-Linked Regions.</title>
        <authorList>
            <person name="Hyden B."/>
            <person name="Feng K."/>
            <person name="Yates T.B."/>
            <person name="Jawdy S."/>
            <person name="Cereghino C."/>
            <person name="Smart L.B."/>
            <person name="Muchero W."/>
        </authorList>
    </citation>
    <scope>NUCLEOTIDE SEQUENCE</scope>
    <source>
        <tissue evidence="2">Shoot tip</tissue>
    </source>
</reference>
<accession>A0A9Q0TJX1</accession>
<dbReference type="SMART" id="SM00256">
    <property type="entry name" value="FBOX"/>
    <property type="match status" value="1"/>
</dbReference>
<evidence type="ECO:0000313" key="2">
    <source>
        <dbReference type="EMBL" id="KAJ6713089.1"/>
    </source>
</evidence>
<keyword evidence="3" id="KW-1185">Reference proteome</keyword>
<feature type="domain" description="F-box" evidence="1">
    <location>
        <begin position="7"/>
        <end position="47"/>
    </location>
</feature>